<evidence type="ECO:0000313" key="7">
    <source>
        <dbReference type="EMBL" id="AEI45936.1"/>
    </source>
</evidence>
<dbReference type="SUPFAM" id="SSF46689">
    <property type="entry name" value="Homeodomain-like"/>
    <property type="match status" value="1"/>
</dbReference>
<sequence>MAPQDYNGCTPLPRTAPENADRSGPHGEKYRKIRTMGGSIVTGRHLFKTYENRKLYSMLLLSTTLCIAATLLLSSYIFYANSVRIGLNQVYQSDLGSLTQTSKVVVGMTQSAQSLSFQMYRNTTISKLMFYENPSIYDVTAATGELAGYLSSMPFIESIYVYNAKSGLLHIASNQGQSGTFTKEELADTGIVEILGRFQDYKPFTPIPRRYSVQQGDSRTIGVYTYLCYEAIGTGTNMDSAVIVNISASWINKDLGQGDTGAAGISYILDDRGRLLTGDGLLAGVPAGQAPELQAVLDHDIRGQESGYFVKEVDGTKSLVSYTSPDPLGWQYIRITPYKQITGKISAVRTTSISIAGGILAAGLLISWLLSRFLYRPFHAMASKVSTLESEKRNALYPLKQALLRSLVQGTQPLRTEAHWNKLKEAGITVDFRRDYRLVLLRIDGFEAFREMHGDDLTVYQFAVMNIASEIASPAFRTETVDLAENGVLLILGAPEVGDSPEASLPDPGMLLPEIRRSVLDYLKLSVSITCSPAACGPEALHPLYRQVKEAALHRFFLGPGCLIASEEVLQRKTADYLFPVDKERRMTEALMAGKTEEAKGLLAEMLQETAAYPFGALQLAASRLTATIGTVVTAVQKNGHLELGRGLEAYVPSLHGFESLQELQGAFFSFFEELRSRQAEKRSLKQEDLVRRVNDMIDREYGDPNLCLNKIADSLGLSSIHLSRVYKQLTLLAIVDVINTTRLEQAKRLLQETDLPVAEIAERIGYTSSSYLYRMFKKNFGVTPTDFRKAQLQAGER</sequence>
<evidence type="ECO:0000256" key="4">
    <source>
        <dbReference type="SAM" id="MobiDB-lite"/>
    </source>
</evidence>
<keyword evidence="5" id="KW-0812">Transmembrane</keyword>
<dbReference type="AlphaFoldDB" id="F8F7C7"/>
<evidence type="ECO:0000256" key="5">
    <source>
        <dbReference type="SAM" id="Phobius"/>
    </source>
</evidence>
<organism evidence="7 8">
    <name type="scientific">Paenibacillus mucilaginosus (strain KNP414)</name>
    <dbReference type="NCBI Taxonomy" id="1036673"/>
    <lineage>
        <taxon>Bacteria</taxon>
        <taxon>Bacillati</taxon>
        <taxon>Bacillota</taxon>
        <taxon>Bacilli</taxon>
        <taxon>Bacillales</taxon>
        <taxon>Paenibacillaceae</taxon>
        <taxon>Paenibacillus</taxon>
    </lineage>
</organism>
<feature type="transmembrane region" description="Helical" evidence="5">
    <location>
        <begin position="353"/>
        <end position="375"/>
    </location>
</feature>
<dbReference type="GO" id="GO:0043565">
    <property type="term" value="F:sequence-specific DNA binding"/>
    <property type="evidence" value="ECO:0007669"/>
    <property type="project" value="InterPro"/>
</dbReference>
<dbReference type="EMBL" id="CP002869">
    <property type="protein sequence ID" value="AEI45936.1"/>
    <property type="molecule type" value="Genomic_DNA"/>
</dbReference>
<feature type="transmembrane region" description="Helical" evidence="5">
    <location>
        <begin position="55"/>
        <end position="79"/>
    </location>
</feature>
<dbReference type="GO" id="GO:0003700">
    <property type="term" value="F:DNA-binding transcription factor activity"/>
    <property type="evidence" value="ECO:0007669"/>
    <property type="project" value="InterPro"/>
</dbReference>
<evidence type="ECO:0000259" key="6">
    <source>
        <dbReference type="PROSITE" id="PS01124"/>
    </source>
</evidence>
<evidence type="ECO:0000256" key="1">
    <source>
        <dbReference type="ARBA" id="ARBA00023015"/>
    </source>
</evidence>
<dbReference type="InterPro" id="IPR018060">
    <property type="entry name" value="HTH_AraC"/>
</dbReference>
<dbReference type="CDD" id="cd18774">
    <property type="entry name" value="PDC2_HK_sensor"/>
    <property type="match status" value="1"/>
</dbReference>
<dbReference type="InterPro" id="IPR018062">
    <property type="entry name" value="HTH_AraC-typ_CS"/>
</dbReference>
<gene>
    <name evidence="7" type="ordered locus">KNP414_07432</name>
</gene>
<dbReference type="Pfam" id="PF12833">
    <property type="entry name" value="HTH_18"/>
    <property type="match status" value="1"/>
</dbReference>
<feature type="compositionally biased region" description="Basic and acidic residues" evidence="4">
    <location>
        <begin position="19"/>
        <end position="29"/>
    </location>
</feature>
<dbReference type="PRINTS" id="PR00032">
    <property type="entry name" value="HTHARAC"/>
</dbReference>
<proteinExistence type="predicted"/>
<evidence type="ECO:0000313" key="8">
    <source>
        <dbReference type="Proteomes" id="UP000006620"/>
    </source>
</evidence>
<reference evidence="7 8" key="2">
    <citation type="journal article" date="2013" name="Genome Announc.">
        <title>Genome Sequence of Growth-Improving Paenibacillus mucilaginosus Strain KNP414.</title>
        <authorList>
            <person name="Lu J.J."/>
            <person name="Wang J.F."/>
            <person name="Hu X.F."/>
        </authorList>
    </citation>
    <scope>NUCLEOTIDE SEQUENCE [LARGE SCALE GENOMIC DNA]</scope>
    <source>
        <strain evidence="7 8">KNP414</strain>
    </source>
</reference>
<keyword evidence="1" id="KW-0805">Transcription regulation</keyword>
<dbReference type="Proteomes" id="UP000006620">
    <property type="component" value="Chromosome"/>
</dbReference>
<dbReference type="SMART" id="SM00342">
    <property type="entry name" value="HTH_ARAC"/>
    <property type="match status" value="1"/>
</dbReference>
<keyword evidence="5" id="KW-0472">Membrane</keyword>
<name>F8F7C7_PAEMK</name>
<keyword evidence="2" id="KW-0238">DNA-binding</keyword>
<dbReference type="InterPro" id="IPR020449">
    <property type="entry name" value="Tscrpt_reg_AraC-type_HTH"/>
</dbReference>
<dbReference type="PROSITE" id="PS00041">
    <property type="entry name" value="HTH_ARAC_FAMILY_1"/>
    <property type="match status" value="1"/>
</dbReference>
<evidence type="ECO:0000256" key="2">
    <source>
        <dbReference type="ARBA" id="ARBA00023125"/>
    </source>
</evidence>
<feature type="domain" description="HTH araC/xylS-type" evidence="6">
    <location>
        <begin position="692"/>
        <end position="791"/>
    </location>
</feature>
<keyword evidence="5" id="KW-1133">Transmembrane helix</keyword>
<feature type="region of interest" description="Disordered" evidence="4">
    <location>
        <begin position="1"/>
        <end position="29"/>
    </location>
</feature>
<dbReference type="HOGENOM" id="CLU_019175_0_0_9"/>
<dbReference type="InterPro" id="IPR009057">
    <property type="entry name" value="Homeodomain-like_sf"/>
</dbReference>
<accession>F8F7C7</accession>
<dbReference type="PATRIC" id="fig|1036673.3.peg.6936"/>
<dbReference type="KEGG" id="pms:KNP414_07432"/>
<evidence type="ECO:0000256" key="3">
    <source>
        <dbReference type="ARBA" id="ARBA00023163"/>
    </source>
</evidence>
<reference evidence="8" key="1">
    <citation type="submission" date="2011-06" db="EMBL/GenBank/DDBJ databases">
        <title>Complete genome sequence of Paenibacillus mucilaginosus KNP414.</title>
        <authorList>
            <person name="Wang J."/>
            <person name="Hu S."/>
            <person name="Hu X."/>
            <person name="Zhang B."/>
            <person name="Dong D."/>
            <person name="Zhang S."/>
            <person name="Zhao K."/>
            <person name="Wu D."/>
        </authorList>
    </citation>
    <scope>NUCLEOTIDE SEQUENCE [LARGE SCALE GENOMIC DNA]</scope>
    <source>
        <strain evidence="8">KNP414</strain>
    </source>
</reference>
<dbReference type="PANTHER" id="PTHR43280:SF2">
    <property type="entry name" value="HTH-TYPE TRANSCRIPTIONAL REGULATOR EXSA"/>
    <property type="match status" value="1"/>
</dbReference>
<dbReference type="PANTHER" id="PTHR43280">
    <property type="entry name" value="ARAC-FAMILY TRANSCRIPTIONAL REGULATOR"/>
    <property type="match status" value="1"/>
</dbReference>
<dbReference type="Gene3D" id="1.10.10.60">
    <property type="entry name" value="Homeodomain-like"/>
    <property type="match status" value="2"/>
</dbReference>
<dbReference type="PROSITE" id="PS01124">
    <property type="entry name" value="HTH_ARAC_FAMILY_2"/>
    <property type="match status" value="1"/>
</dbReference>
<keyword evidence="3" id="KW-0804">Transcription</keyword>
<protein>
    <submittedName>
        <fullName evidence="7">Transcriptional regulator, AraC family</fullName>
    </submittedName>
</protein>